<evidence type="ECO:0000313" key="1">
    <source>
        <dbReference type="EMBL" id="AOW07375.1"/>
    </source>
</evidence>
<dbReference type="EMBL" id="CP017558">
    <property type="protein sequence ID" value="AOW07375.1"/>
    <property type="molecule type" value="Genomic_DNA"/>
</dbReference>
<dbReference type="GeneID" id="94584015"/>
<protein>
    <submittedName>
        <fullName evidence="1">Uncharacterized protein</fullName>
    </submittedName>
</protein>
<sequence>MDKSTDSPQQLVKYPGTLTVSWTCDGSAGGELCFHGLDVDLRRSRSDKVFDSIEYIKDHNHMTEGTVEN</sequence>
<accession>A0A1D8NP20</accession>
<dbReference type="VEuPathDB" id="FungiDB:YALI1_F24615g"/>
<dbReference type="AlphaFoldDB" id="A0A1D8NP20"/>
<dbReference type="RefSeq" id="XP_068139537.1">
    <property type="nucleotide sequence ID" value="XM_068283436.1"/>
</dbReference>
<gene>
    <name evidence="1" type="ORF">YALI1_F24615g</name>
</gene>
<proteinExistence type="predicted"/>
<name>A0A1D8NP20_YARLL</name>
<reference evidence="1 2" key="1">
    <citation type="journal article" date="2016" name="PLoS ONE">
        <title>Sequence Assembly of Yarrowia lipolytica Strain W29/CLIB89 Shows Transposable Element Diversity.</title>
        <authorList>
            <person name="Magnan C."/>
            <person name="Yu J."/>
            <person name="Chang I."/>
            <person name="Jahn E."/>
            <person name="Kanomata Y."/>
            <person name="Wu J."/>
            <person name="Zeller M."/>
            <person name="Oakes M."/>
            <person name="Baldi P."/>
            <person name="Sandmeyer S."/>
        </authorList>
    </citation>
    <scope>NUCLEOTIDE SEQUENCE [LARGE SCALE GENOMIC DNA]</scope>
    <source>
        <strain evidence="2">CLIB89(W29)</strain>
    </source>
</reference>
<organism evidence="1 2">
    <name type="scientific">Yarrowia lipolytica</name>
    <name type="common">Candida lipolytica</name>
    <dbReference type="NCBI Taxonomy" id="4952"/>
    <lineage>
        <taxon>Eukaryota</taxon>
        <taxon>Fungi</taxon>
        <taxon>Dikarya</taxon>
        <taxon>Ascomycota</taxon>
        <taxon>Saccharomycotina</taxon>
        <taxon>Dipodascomycetes</taxon>
        <taxon>Dipodascales</taxon>
        <taxon>Dipodascales incertae sedis</taxon>
        <taxon>Yarrowia</taxon>
    </lineage>
</organism>
<evidence type="ECO:0000313" key="2">
    <source>
        <dbReference type="Proteomes" id="UP000182444"/>
    </source>
</evidence>
<dbReference type="Proteomes" id="UP000182444">
    <property type="component" value="Chromosome 1F"/>
</dbReference>